<reference evidence="1" key="1">
    <citation type="journal article" date="2013" name="J. Plant Res.">
        <title>Effect of fungi and light on seed germination of three Opuntia species from semiarid lands of central Mexico.</title>
        <authorList>
            <person name="Delgado-Sanchez P."/>
            <person name="Jimenez-Bremont J.F."/>
            <person name="Guerrero-Gonzalez Mde L."/>
            <person name="Flores J."/>
        </authorList>
    </citation>
    <scope>NUCLEOTIDE SEQUENCE</scope>
    <source>
        <tissue evidence="1">Cladode</tissue>
    </source>
</reference>
<accession>A0A7C9AGJ8</accession>
<protein>
    <submittedName>
        <fullName evidence="1">Uncharacterized protein</fullName>
    </submittedName>
</protein>
<reference evidence="1" key="2">
    <citation type="submission" date="2020-07" db="EMBL/GenBank/DDBJ databases">
        <authorList>
            <person name="Vera ALvarez R."/>
            <person name="Arias-Moreno D.M."/>
            <person name="Jimenez-Jacinto V."/>
            <person name="Jimenez-Bremont J.F."/>
            <person name="Swaminathan K."/>
            <person name="Moose S.P."/>
            <person name="Guerrero-Gonzalez M.L."/>
            <person name="Marino-Ramirez L."/>
            <person name="Landsman D."/>
            <person name="Rodriguez-Kessler M."/>
            <person name="Delgado-Sanchez P."/>
        </authorList>
    </citation>
    <scope>NUCLEOTIDE SEQUENCE</scope>
    <source>
        <tissue evidence="1">Cladode</tissue>
    </source>
</reference>
<name>A0A7C9AGJ8_OPUST</name>
<organism evidence="1">
    <name type="scientific">Opuntia streptacantha</name>
    <name type="common">Prickly pear cactus</name>
    <name type="synonym">Opuntia cardona</name>
    <dbReference type="NCBI Taxonomy" id="393608"/>
    <lineage>
        <taxon>Eukaryota</taxon>
        <taxon>Viridiplantae</taxon>
        <taxon>Streptophyta</taxon>
        <taxon>Embryophyta</taxon>
        <taxon>Tracheophyta</taxon>
        <taxon>Spermatophyta</taxon>
        <taxon>Magnoliopsida</taxon>
        <taxon>eudicotyledons</taxon>
        <taxon>Gunneridae</taxon>
        <taxon>Pentapetalae</taxon>
        <taxon>Caryophyllales</taxon>
        <taxon>Cactineae</taxon>
        <taxon>Cactaceae</taxon>
        <taxon>Opuntioideae</taxon>
        <taxon>Opuntia</taxon>
    </lineage>
</organism>
<sequence>MWMMLCLRLGNALSIAKDLKSESKDSLSLVSFAILFIIKVYVKMSKQDEILLILCLKVPFITRNSLVIWRLLIVISSIVQEWMNGPKLKKFVGHLCFLGV</sequence>
<dbReference type="EMBL" id="GISG01231056">
    <property type="protein sequence ID" value="MBA4666257.1"/>
    <property type="molecule type" value="Transcribed_RNA"/>
</dbReference>
<dbReference type="AlphaFoldDB" id="A0A7C9AGJ8"/>
<proteinExistence type="predicted"/>
<evidence type="ECO:0000313" key="1">
    <source>
        <dbReference type="EMBL" id="MBA4666257.1"/>
    </source>
</evidence>